<proteinExistence type="predicted"/>
<evidence type="ECO:0000313" key="2">
    <source>
        <dbReference type="Proteomes" id="UP000824120"/>
    </source>
</evidence>
<organism evidence="1 2">
    <name type="scientific">Solanum commersonii</name>
    <name type="common">Commerson's wild potato</name>
    <name type="synonym">Commerson's nightshade</name>
    <dbReference type="NCBI Taxonomy" id="4109"/>
    <lineage>
        <taxon>Eukaryota</taxon>
        <taxon>Viridiplantae</taxon>
        <taxon>Streptophyta</taxon>
        <taxon>Embryophyta</taxon>
        <taxon>Tracheophyta</taxon>
        <taxon>Spermatophyta</taxon>
        <taxon>Magnoliopsida</taxon>
        <taxon>eudicotyledons</taxon>
        <taxon>Gunneridae</taxon>
        <taxon>Pentapetalae</taxon>
        <taxon>asterids</taxon>
        <taxon>lamiids</taxon>
        <taxon>Solanales</taxon>
        <taxon>Solanaceae</taxon>
        <taxon>Solanoideae</taxon>
        <taxon>Solaneae</taxon>
        <taxon>Solanum</taxon>
    </lineage>
</organism>
<dbReference type="Proteomes" id="UP000824120">
    <property type="component" value="Chromosome 4"/>
</dbReference>
<name>A0A9J5ZEF6_SOLCO</name>
<protein>
    <submittedName>
        <fullName evidence="1">Uncharacterized protein</fullName>
    </submittedName>
</protein>
<gene>
    <name evidence="1" type="ORF">H5410_022315</name>
</gene>
<dbReference type="EMBL" id="JACXVP010000004">
    <property type="protein sequence ID" value="KAG5611034.1"/>
    <property type="molecule type" value="Genomic_DNA"/>
</dbReference>
<evidence type="ECO:0000313" key="1">
    <source>
        <dbReference type="EMBL" id="KAG5611034.1"/>
    </source>
</evidence>
<keyword evidence="2" id="KW-1185">Reference proteome</keyword>
<accession>A0A9J5ZEF6</accession>
<dbReference type="AlphaFoldDB" id="A0A9J5ZEF6"/>
<reference evidence="1 2" key="1">
    <citation type="submission" date="2020-09" db="EMBL/GenBank/DDBJ databases">
        <title>De no assembly of potato wild relative species, Solanum commersonii.</title>
        <authorList>
            <person name="Cho K."/>
        </authorList>
    </citation>
    <scope>NUCLEOTIDE SEQUENCE [LARGE SCALE GENOMIC DNA]</scope>
    <source>
        <strain evidence="1">LZ3.2</strain>
        <tissue evidence="1">Leaf</tissue>
    </source>
</reference>
<sequence length="253" mass="28522">MKLQSKLYKTGFELGLLTAGVKKFSYVTFWGIGGGAPLGRGGQPSLALVMEPPDGRISFKATQNYFAKLLDDASTTPFPRKLDLFLQGSAHWNIRRDLRPFGDLPNGLGVQEGCFKQCYTRLNHECTHKTQLTHTRINCVLKDSSYDTPLSKILKLTILGSNASSSSTKVCPYFPINICFSSLKIKKGLFKACNGVECKENQFDTWLVTTRCKEFTYFLCNFTWSHRSCTFMFVQLRALFESSILIKTETQIC</sequence>
<comment type="caution">
    <text evidence="1">The sequence shown here is derived from an EMBL/GenBank/DDBJ whole genome shotgun (WGS) entry which is preliminary data.</text>
</comment>